<evidence type="ECO:0000259" key="6">
    <source>
        <dbReference type="PROSITE" id="PS50850"/>
    </source>
</evidence>
<feature type="domain" description="Major facilitator superfamily (MFS) profile" evidence="6">
    <location>
        <begin position="6"/>
        <end position="420"/>
    </location>
</feature>
<dbReference type="Gene3D" id="1.20.1250.20">
    <property type="entry name" value="MFS general substrate transporter like domains"/>
    <property type="match status" value="1"/>
</dbReference>
<keyword evidence="8" id="KW-1185">Reference proteome</keyword>
<dbReference type="InterPro" id="IPR011701">
    <property type="entry name" value="MFS"/>
</dbReference>
<feature type="transmembrane region" description="Helical" evidence="5">
    <location>
        <begin position="215"/>
        <end position="232"/>
    </location>
</feature>
<evidence type="ECO:0000256" key="3">
    <source>
        <dbReference type="ARBA" id="ARBA00022989"/>
    </source>
</evidence>
<feature type="transmembrane region" description="Helical" evidence="5">
    <location>
        <begin position="394"/>
        <end position="415"/>
    </location>
</feature>
<evidence type="ECO:0000256" key="4">
    <source>
        <dbReference type="ARBA" id="ARBA00023136"/>
    </source>
</evidence>
<dbReference type="Pfam" id="PF07690">
    <property type="entry name" value="MFS_1"/>
    <property type="match status" value="1"/>
</dbReference>
<dbReference type="PANTHER" id="PTHR42718:SF49">
    <property type="entry name" value="EXPORT PROTEIN"/>
    <property type="match status" value="1"/>
</dbReference>
<feature type="transmembrane region" description="Helical" evidence="5">
    <location>
        <begin position="41"/>
        <end position="59"/>
    </location>
</feature>
<keyword evidence="4 5" id="KW-0472">Membrane</keyword>
<feature type="transmembrane region" description="Helical" evidence="5">
    <location>
        <begin position="97"/>
        <end position="118"/>
    </location>
</feature>
<dbReference type="InterPro" id="IPR036259">
    <property type="entry name" value="MFS_trans_sf"/>
</dbReference>
<feature type="transmembrane region" description="Helical" evidence="5">
    <location>
        <begin position="192"/>
        <end position="209"/>
    </location>
</feature>
<comment type="subcellular location">
    <subcellularLocation>
        <location evidence="1">Cell membrane</location>
        <topology evidence="1">Multi-pass membrane protein</topology>
    </subcellularLocation>
</comment>
<evidence type="ECO:0000256" key="5">
    <source>
        <dbReference type="SAM" id="Phobius"/>
    </source>
</evidence>
<dbReference type="Proteomes" id="UP001500967">
    <property type="component" value="Unassembled WGS sequence"/>
</dbReference>
<dbReference type="Gene3D" id="1.20.1720.10">
    <property type="entry name" value="Multidrug resistance protein D"/>
    <property type="match status" value="1"/>
</dbReference>
<evidence type="ECO:0000313" key="7">
    <source>
        <dbReference type="EMBL" id="GAA0279119.1"/>
    </source>
</evidence>
<dbReference type="PRINTS" id="PR01036">
    <property type="entry name" value="TCRTETB"/>
</dbReference>
<feature type="transmembrane region" description="Helical" evidence="5">
    <location>
        <begin position="365"/>
        <end position="388"/>
    </location>
</feature>
<proteinExistence type="predicted"/>
<dbReference type="PROSITE" id="PS50850">
    <property type="entry name" value="MFS"/>
    <property type="match status" value="1"/>
</dbReference>
<evidence type="ECO:0000313" key="8">
    <source>
        <dbReference type="Proteomes" id="UP001500967"/>
    </source>
</evidence>
<dbReference type="InterPro" id="IPR020846">
    <property type="entry name" value="MFS_dom"/>
</dbReference>
<feature type="transmembrane region" description="Helical" evidence="5">
    <location>
        <begin position="338"/>
        <end position="358"/>
    </location>
</feature>
<dbReference type="RefSeq" id="WP_344654062.1">
    <property type="nucleotide sequence ID" value="NZ_BAAAGX010000041.1"/>
</dbReference>
<dbReference type="CDD" id="cd17321">
    <property type="entry name" value="MFS_MMR_MDR_like"/>
    <property type="match status" value="1"/>
</dbReference>
<feature type="transmembrane region" description="Helical" evidence="5">
    <location>
        <begin position="71"/>
        <end position="91"/>
    </location>
</feature>
<protein>
    <submittedName>
        <fullName evidence="7">MFS transporter</fullName>
    </submittedName>
</protein>
<evidence type="ECO:0000256" key="1">
    <source>
        <dbReference type="ARBA" id="ARBA00004651"/>
    </source>
</evidence>
<reference evidence="8" key="1">
    <citation type="journal article" date="2019" name="Int. J. Syst. Evol. Microbiol.">
        <title>The Global Catalogue of Microorganisms (GCM) 10K type strain sequencing project: providing services to taxonomists for standard genome sequencing and annotation.</title>
        <authorList>
            <consortium name="The Broad Institute Genomics Platform"/>
            <consortium name="The Broad Institute Genome Sequencing Center for Infectious Disease"/>
            <person name="Wu L."/>
            <person name="Ma J."/>
        </authorList>
    </citation>
    <scope>NUCLEOTIDE SEQUENCE [LARGE SCALE GENOMIC DNA]</scope>
    <source>
        <strain evidence="8">JCM 10425</strain>
    </source>
</reference>
<sequence length="431" mass="42755">MRKWMPLAAVCLGSFLFLLDTTVLSVALPRIGADLHASLENLSWVANVYPLGLAVLMLTTGTLADRWTARAVYLAGLGIFGAASLACALAPNTGALIAARGAQSVGGAALAVTSVALIGEGYRGADLARALGVFGAVTGLAAAIGPVLGGVSTQYLGWRSIFLLNLPLAALTAALGAAALRPGARGGARRGVDLAGAGTFGVAAGSLTYGVTTGGSGWLVVAAGALAAFGAVERRSAAPLLDVRLFARARFTAVIVCVVASTAPFGALVWVSVWLQSGLGYGPLRARFALAPLAAAAFVTSLTAGRGRPGRRVLGGGLLLTGVGAVLSIGSLPVRLTVTGVGIGLLGPALGAAVFAALPPDRTGLAAGVLTTFRQLGQTVGVGLFGVLFRSGGLSGVLIAAAVAGLAGAVVAAGFEFRRSGIKKRPVGWDA</sequence>
<evidence type="ECO:0000256" key="2">
    <source>
        <dbReference type="ARBA" id="ARBA00022692"/>
    </source>
</evidence>
<feature type="transmembrane region" description="Helical" evidence="5">
    <location>
        <begin position="286"/>
        <end position="304"/>
    </location>
</feature>
<name>A0ABP3EUB3_9ACTN</name>
<feature type="transmembrane region" description="Helical" evidence="5">
    <location>
        <begin position="161"/>
        <end position="180"/>
    </location>
</feature>
<keyword evidence="2 5" id="KW-0812">Transmembrane</keyword>
<dbReference type="SUPFAM" id="SSF103473">
    <property type="entry name" value="MFS general substrate transporter"/>
    <property type="match status" value="1"/>
</dbReference>
<accession>A0ABP3EUB3</accession>
<dbReference type="EMBL" id="BAAAGX010000041">
    <property type="protein sequence ID" value="GAA0279119.1"/>
    <property type="molecule type" value="Genomic_DNA"/>
</dbReference>
<feature type="transmembrane region" description="Helical" evidence="5">
    <location>
        <begin position="313"/>
        <end position="332"/>
    </location>
</feature>
<organism evidence="7 8">
    <name type="scientific">Cryptosporangium japonicum</name>
    <dbReference type="NCBI Taxonomy" id="80872"/>
    <lineage>
        <taxon>Bacteria</taxon>
        <taxon>Bacillati</taxon>
        <taxon>Actinomycetota</taxon>
        <taxon>Actinomycetes</taxon>
        <taxon>Cryptosporangiales</taxon>
        <taxon>Cryptosporangiaceae</taxon>
        <taxon>Cryptosporangium</taxon>
    </lineage>
</organism>
<dbReference type="PANTHER" id="PTHR42718">
    <property type="entry name" value="MAJOR FACILITATOR SUPERFAMILY MULTIDRUG TRANSPORTER MFSC"/>
    <property type="match status" value="1"/>
</dbReference>
<feature type="transmembrane region" description="Helical" evidence="5">
    <location>
        <begin position="253"/>
        <end position="274"/>
    </location>
</feature>
<feature type="transmembrane region" description="Helical" evidence="5">
    <location>
        <begin position="130"/>
        <end position="149"/>
    </location>
</feature>
<comment type="caution">
    <text evidence="7">The sequence shown here is derived from an EMBL/GenBank/DDBJ whole genome shotgun (WGS) entry which is preliminary data.</text>
</comment>
<keyword evidence="3 5" id="KW-1133">Transmembrane helix</keyword>
<gene>
    <name evidence="7" type="ORF">GCM10009539_78690</name>
</gene>